<keyword evidence="2" id="KW-1185">Reference proteome</keyword>
<proteinExistence type="predicted"/>
<evidence type="ECO:0000313" key="1">
    <source>
        <dbReference type="EMBL" id="MFC0350791.1"/>
    </source>
</evidence>
<protein>
    <submittedName>
        <fullName evidence="1">DUF3224 domain-containing protein</fullName>
    </submittedName>
</protein>
<dbReference type="InterPro" id="IPR021607">
    <property type="entry name" value="DUF3224"/>
</dbReference>
<accession>A0ABV6IG39</accession>
<organism evidence="1 2">
    <name type="scientific">Undibacterium danionis</name>
    <dbReference type="NCBI Taxonomy" id="1812100"/>
    <lineage>
        <taxon>Bacteria</taxon>
        <taxon>Pseudomonadati</taxon>
        <taxon>Pseudomonadota</taxon>
        <taxon>Betaproteobacteria</taxon>
        <taxon>Burkholderiales</taxon>
        <taxon>Oxalobacteraceae</taxon>
        <taxon>Undibacterium</taxon>
    </lineage>
</organism>
<sequence>MSVNLPKIILLNRLGESKMLACGTIKLFGLDEKLDINTGLRRSKLSHLYLGDIEAESRFECLAFAGASGNSNFVGLEYLSGRIGDRVGGFILQHIGSVKSGLSVSTLNVISGSGTGDFAGIKGHGRTTWNMSGGDASQVLLEYSFE</sequence>
<dbReference type="EMBL" id="JBHLXJ010000014">
    <property type="protein sequence ID" value="MFC0350791.1"/>
    <property type="molecule type" value="Genomic_DNA"/>
</dbReference>
<dbReference type="RefSeq" id="WP_390213318.1">
    <property type="nucleotide sequence ID" value="NZ_JBHLXJ010000014.1"/>
</dbReference>
<dbReference type="Gene3D" id="2.40.350.10">
    <property type="entry name" value="SO1590-like"/>
    <property type="match status" value="1"/>
</dbReference>
<gene>
    <name evidence="1" type="ORF">ACFFJH_13290</name>
</gene>
<name>A0ABV6IG39_9BURK</name>
<evidence type="ECO:0000313" key="2">
    <source>
        <dbReference type="Proteomes" id="UP001589844"/>
    </source>
</evidence>
<dbReference type="Proteomes" id="UP001589844">
    <property type="component" value="Unassembled WGS sequence"/>
</dbReference>
<comment type="caution">
    <text evidence="1">The sequence shown here is derived from an EMBL/GenBank/DDBJ whole genome shotgun (WGS) entry which is preliminary data.</text>
</comment>
<dbReference type="Pfam" id="PF11528">
    <property type="entry name" value="DUF3224"/>
    <property type="match status" value="1"/>
</dbReference>
<dbReference type="SUPFAM" id="SSF159238">
    <property type="entry name" value="SO1590-like"/>
    <property type="match status" value="1"/>
</dbReference>
<dbReference type="InterPro" id="IPR023159">
    <property type="entry name" value="SO1590-like_sf"/>
</dbReference>
<reference evidence="1 2" key="1">
    <citation type="submission" date="2024-09" db="EMBL/GenBank/DDBJ databases">
        <authorList>
            <person name="Sun Q."/>
            <person name="Mori K."/>
        </authorList>
    </citation>
    <scope>NUCLEOTIDE SEQUENCE [LARGE SCALE GENOMIC DNA]</scope>
    <source>
        <strain evidence="1 2">CCM 8677</strain>
    </source>
</reference>